<name>A0A9D4W427_PEA</name>
<feature type="repeat" description="ANK" evidence="2">
    <location>
        <begin position="21"/>
        <end position="48"/>
    </location>
</feature>
<keyword evidence="2" id="KW-0040">ANK repeat</keyword>
<dbReference type="PANTHER" id="PTHR24128:SF96">
    <property type="entry name" value="ANKYRIN REPEAT-CONTAINING PROTEIN BDA1-LIKE"/>
    <property type="match status" value="1"/>
</dbReference>
<evidence type="ECO:0008006" key="5">
    <source>
        <dbReference type="Google" id="ProtNLM"/>
    </source>
</evidence>
<evidence type="ECO:0000256" key="2">
    <source>
        <dbReference type="PROSITE-ProRule" id="PRU00023"/>
    </source>
</evidence>
<dbReference type="AlphaFoldDB" id="A0A9D4W427"/>
<feature type="non-terminal residue" evidence="3">
    <location>
        <position position="176"/>
    </location>
</feature>
<dbReference type="InterPro" id="IPR002110">
    <property type="entry name" value="Ankyrin_rpt"/>
</dbReference>
<dbReference type="Gene3D" id="1.25.40.20">
    <property type="entry name" value="Ankyrin repeat-containing domain"/>
    <property type="match status" value="1"/>
</dbReference>
<accession>A0A9D4W427</accession>
<dbReference type="SUPFAM" id="SSF48403">
    <property type="entry name" value="Ankyrin repeat"/>
    <property type="match status" value="1"/>
</dbReference>
<evidence type="ECO:0000313" key="3">
    <source>
        <dbReference type="EMBL" id="KAI5395340.1"/>
    </source>
</evidence>
<comment type="subcellular location">
    <subcellularLocation>
        <location evidence="1">Cell membrane</location>
        <topology evidence="1">Peripheral membrane protein</topology>
        <orientation evidence="1">Cytoplasmic side</orientation>
    </subcellularLocation>
</comment>
<dbReference type="PROSITE" id="PS50088">
    <property type="entry name" value="ANK_REPEAT"/>
    <property type="match status" value="1"/>
</dbReference>
<reference evidence="3 4" key="1">
    <citation type="journal article" date="2022" name="Nat. Genet.">
        <title>Improved pea reference genome and pan-genome highlight genomic features and evolutionary characteristics.</title>
        <authorList>
            <person name="Yang T."/>
            <person name="Liu R."/>
            <person name="Luo Y."/>
            <person name="Hu S."/>
            <person name="Wang D."/>
            <person name="Wang C."/>
            <person name="Pandey M.K."/>
            <person name="Ge S."/>
            <person name="Xu Q."/>
            <person name="Li N."/>
            <person name="Li G."/>
            <person name="Huang Y."/>
            <person name="Saxena R.K."/>
            <person name="Ji Y."/>
            <person name="Li M."/>
            <person name="Yan X."/>
            <person name="He Y."/>
            <person name="Liu Y."/>
            <person name="Wang X."/>
            <person name="Xiang C."/>
            <person name="Varshney R.K."/>
            <person name="Ding H."/>
            <person name="Gao S."/>
            <person name="Zong X."/>
        </authorList>
    </citation>
    <scope>NUCLEOTIDE SEQUENCE [LARGE SCALE GENOMIC DNA]</scope>
    <source>
        <strain evidence="3 4">cv. Zhongwan 6</strain>
    </source>
</reference>
<dbReference type="InterPro" id="IPR036770">
    <property type="entry name" value="Ankyrin_rpt-contain_sf"/>
</dbReference>
<dbReference type="Pfam" id="PF00023">
    <property type="entry name" value="Ank"/>
    <property type="match status" value="1"/>
</dbReference>
<evidence type="ECO:0000256" key="1">
    <source>
        <dbReference type="ARBA" id="ARBA00004413"/>
    </source>
</evidence>
<dbReference type="PANTHER" id="PTHR24128">
    <property type="entry name" value="HOMEOBOX PROTEIN WARIAI"/>
    <property type="match status" value="1"/>
</dbReference>
<protein>
    <recommendedName>
        <fullName evidence="5">Ankyrin repeat protein</fullName>
    </recommendedName>
</protein>
<dbReference type="Gramene" id="Psat06G0179600-T1">
    <property type="protein sequence ID" value="KAI5395340.1"/>
    <property type="gene ID" value="KIW84_061796"/>
</dbReference>
<dbReference type="EMBL" id="JAMSHJ010000006">
    <property type="protein sequence ID" value="KAI5395340.1"/>
    <property type="molecule type" value="Genomic_DNA"/>
</dbReference>
<keyword evidence="4" id="KW-1185">Reference proteome</keyword>
<gene>
    <name evidence="3" type="ORF">KIW84_061796</name>
</gene>
<dbReference type="Proteomes" id="UP001058974">
    <property type="component" value="Chromosome 6"/>
</dbReference>
<comment type="caution">
    <text evidence="3">The sequence shown here is derived from an EMBL/GenBank/DDBJ whole genome shotgun (WGS) entry which is preliminary data.</text>
</comment>
<dbReference type="SMART" id="SM00248">
    <property type="entry name" value="ANK"/>
    <property type="match status" value="4"/>
</dbReference>
<dbReference type="GO" id="GO:0005886">
    <property type="term" value="C:plasma membrane"/>
    <property type="evidence" value="ECO:0007669"/>
    <property type="project" value="UniProtKB-SubCell"/>
</dbReference>
<organism evidence="3 4">
    <name type="scientific">Pisum sativum</name>
    <name type="common">Garden pea</name>
    <name type="synonym">Lathyrus oleraceus</name>
    <dbReference type="NCBI Taxonomy" id="3888"/>
    <lineage>
        <taxon>Eukaryota</taxon>
        <taxon>Viridiplantae</taxon>
        <taxon>Streptophyta</taxon>
        <taxon>Embryophyta</taxon>
        <taxon>Tracheophyta</taxon>
        <taxon>Spermatophyta</taxon>
        <taxon>Magnoliopsida</taxon>
        <taxon>eudicotyledons</taxon>
        <taxon>Gunneridae</taxon>
        <taxon>Pentapetalae</taxon>
        <taxon>rosids</taxon>
        <taxon>fabids</taxon>
        <taxon>Fabales</taxon>
        <taxon>Fabaceae</taxon>
        <taxon>Papilionoideae</taxon>
        <taxon>50 kb inversion clade</taxon>
        <taxon>NPAAA clade</taxon>
        <taxon>Hologalegina</taxon>
        <taxon>IRL clade</taxon>
        <taxon>Fabeae</taxon>
        <taxon>Lathyrus</taxon>
    </lineage>
</organism>
<sequence length="176" mass="19855">LQFCETLLKNKPSFTNEVDSKGRCPLHLASAEGHTDVVKAHLLANQDVCLVFDKDDMIPLHFAVIRGRMGVIKELLNARPDSIRVLNDDGSVLHLCVLYNHLESLKLLLESVIVDSQLLFAKDREGNTILHLAIRLKQIKTIKYLLLQPEIRTAAITFEAVRALREILLALKLKKC</sequence>
<evidence type="ECO:0000313" key="4">
    <source>
        <dbReference type="Proteomes" id="UP001058974"/>
    </source>
</evidence>
<dbReference type="PROSITE" id="PS50297">
    <property type="entry name" value="ANK_REP_REGION"/>
    <property type="match status" value="1"/>
</dbReference>
<dbReference type="Pfam" id="PF12796">
    <property type="entry name" value="Ank_2"/>
    <property type="match status" value="1"/>
</dbReference>
<proteinExistence type="predicted"/>